<dbReference type="Proteomes" id="UP000245590">
    <property type="component" value="Unassembled WGS sequence"/>
</dbReference>
<dbReference type="EMBL" id="QFKX01000001">
    <property type="protein sequence ID" value="PWH07227.1"/>
    <property type="molecule type" value="Genomic_DNA"/>
</dbReference>
<accession>A0A2U2RMW7</accession>
<dbReference type="AlphaFoldDB" id="A0A2U2RMW7"/>
<protein>
    <submittedName>
        <fullName evidence="2">Uncharacterized protein</fullName>
    </submittedName>
</protein>
<keyword evidence="3" id="KW-1185">Reference proteome</keyword>
<reference evidence="2 3" key="1">
    <citation type="submission" date="2018-05" db="EMBL/GenBank/DDBJ databases">
        <title>Brachybacterium sp. M1HQ-2T, whole genome shotgun sequence.</title>
        <authorList>
            <person name="Tuo L."/>
        </authorList>
    </citation>
    <scope>NUCLEOTIDE SEQUENCE [LARGE SCALE GENOMIC DNA]</scope>
    <source>
        <strain evidence="2 3">M1HQ-2</strain>
    </source>
</reference>
<evidence type="ECO:0000313" key="2">
    <source>
        <dbReference type="EMBL" id="PWH07227.1"/>
    </source>
</evidence>
<evidence type="ECO:0000313" key="3">
    <source>
        <dbReference type="Proteomes" id="UP000245590"/>
    </source>
</evidence>
<name>A0A2U2RMW7_9MICO</name>
<feature type="region of interest" description="Disordered" evidence="1">
    <location>
        <begin position="103"/>
        <end position="139"/>
    </location>
</feature>
<evidence type="ECO:0000256" key="1">
    <source>
        <dbReference type="SAM" id="MobiDB-lite"/>
    </source>
</evidence>
<proteinExistence type="predicted"/>
<gene>
    <name evidence="2" type="ORF">DEO23_00775</name>
</gene>
<organism evidence="2 3">
    <name type="scientific">Brachybacterium endophyticum</name>
    <dbReference type="NCBI Taxonomy" id="2182385"/>
    <lineage>
        <taxon>Bacteria</taxon>
        <taxon>Bacillati</taxon>
        <taxon>Actinomycetota</taxon>
        <taxon>Actinomycetes</taxon>
        <taxon>Micrococcales</taxon>
        <taxon>Dermabacteraceae</taxon>
        <taxon>Brachybacterium</taxon>
    </lineage>
</organism>
<comment type="caution">
    <text evidence="2">The sequence shown here is derived from an EMBL/GenBank/DDBJ whole genome shotgun (WGS) entry which is preliminary data.</text>
</comment>
<sequence>MLQRRQDAMGMIPALATFFEFLQDSGQWSEASMPPEETGRVLTSLEFAVLEALDDPSRRSFSTNVLGYGVEHGLDPTDEEALAGYFEWYTALPHAERILLSDTGRLEEPEVPYDPETMRGMPNGPAFGGQGIDGPSDED</sequence>